<gene>
    <name evidence="3" type="ORF">M983_2287</name>
</gene>
<feature type="transmembrane region" description="Helical" evidence="1">
    <location>
        <begin position="25"/>
        <end position="46"/>
    </location>
</feature>
<keyword evidence="1" id="KW-1133">Transmembrane helix</keyword>
<comment type="caution">
    <text evidence="3">The sequence shown here is derived from an EMBL/GenBank/DDBJ whole genome shotgun (WGS) entry which is preliminary data.</text>
</comment>
<evidence type="ECO:0000313" key="4">
    <source>
        <dbReference type="Proteomes" id="UP000094023"/>
    </source>
</evidence>
<proteinExistence type="predicted"/>
<keyword evidence="1" id="KW-0812">Transmembrane</keyword>
<dbReference type="SUPFAM" id="SSF47413">
    <property type="entry name" value="lambda repressor-like DNA-binding domains"/>
    <property type="match status" value="1"/>
</dbReference>
<evidence type="ECO:0000256" key="1">
    <source>
        <dbReference type="SAM" id="Phobius"/>
    </source>
</evidence>
<dbReference type="STRING" id="1354337.M983_2287"/>
<keyword evidence="4" id="KW-1185">Reference proteome</keyword>
<dbReference type="InterPro" id="IPR001387">
    <property type="entry name" value="Cro/C1-type_HTH"/>
</dbReference>
<accession>A0A198FNG1</accession>
<evidence type="ECO:0000313" key="3">
    <source>
        <dbReference type="EMBL" id="OAT25701.1"/>
    </source>
</evidence>
<dbReference type="Proteomes" id="UP000094023">
    <property type="component" value="Unassembled WGS sequence"/>
</dbReference>
<dbReference type="AlphaFoldDB" id="A0A198FNG1"/>
<dbReference type="EMBL" id="LXEN01000109">
    <property type="protein sequence ID" value="OAT25701.1"/>
    <property type="molecule type" value="Genomic_DNA"/>
</dbReference>
<sequence length="138" mass="16151">MNKSSFLNKKADTPFKKTDTIMSKMAFFCYNWTLWCLFGVCMKLSLLTDLDVSRAFAAHLRQQREKVKWSRDELAHRSTVPASTIKKFELHGKISLRQLLLLWQCLDDLNRLFDVVDPKKVNKPRMPRTIEEVLKGGF</sequence>
<dbReference type="PROSITE" id="PS50943">
    <property type="entry name" value="HTH_CROC1"/>
    <property type="match status" value="1"/>
</dbReference>
<dbReference type="CDD" id="cd00093">
    <property type="entry name" value="HTH_XRE"/>
    <property type="match status" value="1"/>
</dbReference>
<dbReference type="Gene3D" id="1.10.260.40">
    <property type="entry name" value="lambda repressor-like DNA-binding domains"/>
    <property type="match status" value="1"/>
</dbReference>
<feature type="domain" description="HTH cro/C1-type" evidence="2">
    <location>
        <begin position="60"/>
        <end position="89"/>
    </location>
</feature>
<keyword evidence="1" id="KW-0472">Membrane</keyword>
<organism evidence="3 4">
    <name type="scientific">Proteus myxofaciens ATCC 19692</name>
    <dbReference type="NCBI Taxonomy" id="1354337"/>
    <lineage>
        <taxon>Bacteria</taxon>
        <taxon>Pseudomonadati</taxon>
        <taxon>Pseudomonadota</taxon>
        <taxon>Gammaproteobacteria</taxon>
        <taxon>Enterobacterales</taxon>
        <taxon>Morganellaceae</taxon>
        <taxon>Proteus</taxon>
    </lineage>
</organism>
<dbReference type="PATRIC" id="fig|1354337.4.peg.2346"/>
<protein>
    <recommendedName>
        <fullName evidence="2">HTH cro/C1-type domain-containing protein</fullName>
    </recommendedName>
</protein>
<name>A0A198FNG1_9GAMM</name>
<reference evidence="3 4" key="1">
    <citation type="submission" date="2016-04" db="EMBL/GenBank/DDBJ databases">
        <title>ATOL: Assembling a taxonomically balanced genome-scale reconstruction of the evolutionary history of the Enterobacteriaceae.</title>
        <authorList>
            <person name="Plunkett G.III."/>
            <person name="Neeno-Eckwall E.C."/>
            <person name="Glasner J.D."/>
            <person name="Perna N.T."/>
        </authorList>
    </citation>
    <scope>NUCLEOTIDE SEQUENCE [LARGE SCALE GENOMIC DNA]</scope>
    <source>
        <strain evidence="3 4">ATCC 19692</strain>
    </source>
</reference>
<evidence type="ECO:0000259" key="2">
    <source>
        <dbReference type="PROSITE" id="PS50943"/>
    </source>
</evidence>
<dbReference type="GO" id="GO:0003677">
    <property type="term" value="F:DNA binding"/>
    <property type="evidence" value="ECO:0007669"/>
    <property type="project" value="InterPro"/>
</dbReference>
<dbReference type="InterPro" id="IPR010982">
    <property type="entry name" value="Lambda_DNA-bd_dom_sf"/>
</dbReference>